<evidence type="ECO:0000313" key="3">
    <source>
        <dbReference type="Proteomes" id="UP001472866"/>
    </source>
</evidence>
<feature type="chain" id="PRO_5043410746" evidence="1">
    <location>
        <begin position="26"/>
        <end position="308"/>
    </location>
</feature>
<evidence type="ECO:0000313" key="2">
    <source>
        <dbReference type="EMBL" id="WZN60951.1"/>
    </source>
</evidence>
<keyword evidence="3" id="KW-1185">Reference proteome</keyword>
<sequence>MVPRGGTLLALVALAIALGFRAASPRPPPRDAAAASRSPENCATATDWQCFSSGRRERQVDETFAGYVARASFAAIMEDPQVGGVDPNTGETDEAVAQAFVTRVTVLYDEERKKLGLGKAAPRDAKDAAMFPPLEELKSPEAFDAYSYAQFAAAAETLTGGRERRALTERVGKRILLLLRQITGVEATGDPSDFKHMQRSLDDLLGAFAKCGYVLDSGLVWPEDAEAVYAKTRELTFQYWMRDPVILPSARRLFREQGFAQHFSSRTIEGLFAGYGVVAREDSDFDPREWPDDRVVEQWTLKAGPVPA</sequence>
<organism evidence="2 3">
    <name type="scientific">Chloropicon roscoffensis</name>
    <dbReference type="NCBI Taxonomy" id="1461544"/>
    <lineage>
        <taxon>Eukaryota</taxon>
        <taxon>Viridiplantae</taxon>
        <taxon>Chlorophyta</taxon>
        <taxon>Chloropicophyceae</taxon>
        <taxon>Chloropicales</taxon>
        <taxon>Chloropicaceae</taxon>
        <taxon>Chloropicon</taxon>
    </lineage>
</organism>
<name>A0AAX4P4L4_9CHLO</name>
<feature type="signal peptide" evidence="1">
    <location>
        <begin position="1"/>
        <end position="25"/>
    </location>
</feature>
<dbReference type="AlphaFoldDB" id="A0AAX4P4L4"/>
<proteinExistence type="predicted"/>
<reference evidence="2 3" key="1">
    <citation type="submission" date="2024-03" db="EMBL/GenBank/DDBJ databases">
        <title>Complete genome sequence of the green alga Chloropicon roscoffensis RCC1871.</title>
        <authorList>
            <person name="Lemieux C."/>
            <person name="Pombert J.-F."/>
            <person name="Otis C."/>
            <person name="Turmel M."/>
        </authorList>
    </citation>
    <scope>NUCLEOTIDE SEQUENCE [LARGE SCALE GENOMIC DNA]</scope>
    <source>
        <strain evidence="2 3">RCC1871</strain>
    </source>
</reference>
<protein>
    <submittedName>
        <fullName evidence="2">Uncharacterized protein</fullName>
    </submittedName>
</protein>
<evidence type="ECO:0000256" key="1">
    <source>
        <dbReference type="SAM" id="SignalP"/>
    </source>
</evidence>
<gene>
    <name evidence="2" type="ORF">HKI87_03g24850</name>
</gene>
<accession>A0AAX4P4L4</accession>
<dbReference type="EMBL" id="CP151503">
    <property type="protein sequence ID" value="WZN60951.1"/>
    <property type="molecule type" value="Genomic_DNA"/>
</dbReference>
<keyword evidence="1" id="KW-0732">Signal</keyword>
<dbReference type="Proteomes" id="UP001472866">
    <property type="component" value="Chromosome 03"/>
</dbReference>